<dbReference type="Proteomes" id="UP000681720">
    <property type="component" value="Unassembled WGS sequence"/>
</dbReference>
<sequence>MIHSGENQDVWAIDDITIRDVISKTLIEKSVPVKTFQSKLTYIRPGYVLNFRLEFVNRKESSKLLFDLNDIQLQINSSEIDLSKHMEIFSYHSENSTFTLIVPIP</sequence>
<reference evidence="1" key="1">
    <citation type="submission" date="2021-02" db="EMBL/GenBank/DDBJ databases">
        <authorList>
            <person name="Nowell W R."/>
        </authorList>
    </citation>
    <scope>NUCLEOTIDE SEQUENCE</scope>
</reference>
<dbReference type="AlphaFoldDB" id="A0A8S2RRV3"/>
<feature type="non-terminal residue" evidence="1">
    <location>
        <position position="1"/>
    </location>
</feature>
<proteinExistence type="predicted"/>
<organism evidence="1 2">
    <name type="scientific">Rotaria magnacalcarata</name>
    <dbReference type="NCBI Taxonomy" id="392030"/>
    <lineage>
        <taxon>Eukaryota</taxon>
        <taxon>Metazoa</taxon>
        <taxon>Spiralia</taxon>
        <taxon>Gnathifera</taxon>
        <taxon>Rotifera</taxon>
        <taxon>Eurotatoria</taxon>
        <taxon>Bdelloidea</taxon>
        <taxon>Philodinida</taxon>
        <taxon>Philodinidae</taxon>
        <taxon>Rotaria</taxon>
    </lineage>
</organism>
<dbReference type="EMBL" id="CAJOBJ010015252">
    <property type="protein sequence ID" value="CAF4180994.1"/>
    <property type="molecule type" value="Genomic_DNA"/>
</dbReference>
<accession>A0A8S2RRV3</accession>
<evidence type="ECO:0000313" key="1">
    <source>
        <dbReference type="EMBL" id="CAF4180994.1"/>
    </source>
</evidence>
<name>A0A8S2RRV3_9BILA</name>
<comment type="caution">
    <text evidence="1">The sequence shown here is derived from an EMBL/GenBank/DDBJ whole genome shotgun (WGS) entry which is preliminary data.</text>
</comment>
<protein>
    <submittedName>
        <fullName evidence="1">Uncharacterized protein</fullName>
    </submittedName>
</protein>
<gene>
    <name evidence="1" type="ORF">GIL414_LOCUS20791</name>
</gene>
<evidence type="ECO:0000313" key="2">
    <source>
        <dbReference type="Proteomes" id="UP000681720"/>
    </source>
</evidence>